<gene>
    <name evidence="1" type="ORF">ESA94_16405</name>
</gene>
<dbReference type="PROSITE" id="PS51257">
    <property type="entry name" value="PROKAR_LIPOPROTEIN"/>
    <property type="match status" value="1"/>
</dbReference>
<organism evidence="1 2">
    <name type="scientific">Lacibacter luteus</name>
    <dbReference type="NCBI Taxonomy" id="2508719"/>
    <lineage>
        <taxon>Bacteria</taxon>
        <taxon>Pseudomonadati</taxon>
        <taxon>Bacteroidota</taxon>
        <taxon>Chitinophagia</taxon>
        <taxon>Chitinophagales</taxon>
        <taxon>Chitinophagaceae</taxon>
        <taxon>Lacibacter</taxon>
    </lineage>
</organism>
<evidence type="ECO:0000313" key="1">
    <source>
        <dbReference type="EMBL" id="RXK58965.1"/>
    </source>
</evidence>
<sequence length="124" mass="14434">MLRIVFFISTISFLFVSCDGYDDVTIKDAYISLLNDSLLKEHKKGSAWTHSPDQIARHFYPPVPNETNPKYTIDSKSNYNSVVTIDHGGPYDDEVLGERHILYLKLKDEHWTIVDIKHQIKRRL</sequence>
<accession>A0A4Q1CGQ9</accession>
<proteinExistence type="predicted"/>
<reference evidence="1 2" key="1">
    <citation type="submission" date="2019-01" db="EMBL/GenBank/DDBJ databases">
        <title>Lacibacter sp. strain TTM-7.</title>
        <authorList>
            <person name="Chen W.-M."/>
        </authorList>
    </citation>
    <scope>NUCLEOTIDE SEQUENCE [LARGE SCALE GENOMIC DNA]</scope>
    <source>
        <strain evidence="1 2">TTM-7</strain>
    </source>
</reference>
<dbReference type="EMBL" id="SDHW01000005">
    <property type="protein sequence ID" value="RXK58965.1"/>
    <property type="molecule type" value="Genomic_DNA"/>
</dbReference>
<dbReference type="RefSeq" id="WP_129132021.1">
    <property type="nucleotide sequence ID" value="NZ_SDHW01000005.1"/>
</dbReference>
<name>A0A4Q1CGQ9_9BACT</name>
<comment type="caution">
    <text evidence="1">The sequence shown here is derived from an EMBL/GenBank/DDBJ whole genome shotgun (WGS) entry which is preliminary data.</text>
</comment>
<dbReference type="Proteomes" id="UP000290204">
    <property type="component" value="Unassembled WGS sequence"/>
</dbReference>
<dbReference type="AlphaFoldDB" id="A0A4Q1CGQ9"/>
<protein>
    <submittedName>
        <fullName evidence="1">Uncharacterized protein</fullName>
    </submittedName>
</protein>
<keyword evidence="2" id="KW-1185">Reference proteome</keyword>
<evidence type="ECO:0000313" key="2">
    <source>
        <dbReference type="Proteomes" id="UP000290204"/>
    </source>
</evidence>